<comment type="similarity">
    <text evidence="9">Belongs to the peroxiredoxin family. BCP/PrxQ subfamily.</text>
</comment>
<keyword evidence="5" id="KW-0560">Oxidoreductase</keyword>
<evidence type="ECO:0000259" key="12">
    <source>
        <dbReference type="PROSITE" id="PS51352"/>
    </source>
</evidence>
<evidence type="ECO:0000256" key="4">
    <source>
        <dbReference type="ARBA" id="ARBA00022862"/>
    </source>
</evidence>
<dbReference type="Pfam" id="PF00578">
    <property type="entry name" value="AhpC-TSA"/>
    <property type="match status" value="1"/>
</dbReference>
<dbReference type="PANTHER" id="PTHR42801:SF7">
    <property type="entry name" value="SLL1159 PROTEIN"/>
    <property type="match status" value="1"/>
</dbReference>
<dbReference type="GO" id="GO:0034599">
    <property type="term" value="P:cellular response to oxidative stress"/>
    <property type="evidence" value="ECO:0007669"/>
    <property type="project" value="TreeGrafter"/>
</dbReference>
<protein>
    <recommendedName>
        <fullName evidence="2">thioredoxin-dependent peroxiredoxin</fullName>
        <ecNumber evidence="2">1.11.1.24</ecNumber>
    </recommendedName>
    <alternativeName>
        <fullName evidence="8">Thioredoxin peroxidase</fullName>
    </alternativeName>
    <alternativeName>
        <fullName evidence="10">Thioredoxin-dependent peroxiredoxin Bcp</fullName>
    </alternativeName>
</protein>
<dbReference type="GO" id="GO:0005737">
    <property type="term" value="C:cytoplasm"/>
    <property type="evidence" value="ECO:0007669"/>
    <property type="project" value="TreeGrafter"/>
</dbReference>
<sequence length="215" mass="23902">MTLKAQIDDYNLAKIAKVPSDILALMDATTEDLIAQHIEFNALKLNQSINDFTLNNHLNEPVTLSTLLEQGPVIINFYRGGWCPYCNLELKALNEMLPEFKAVNAQLIAISPQLPDASLSTFEKNELAFNVLSDTSNKVARQLGLVFTLDERLKPIYAQFGLDIPAANGDNSYQLPLPATYIINQKGHVIYAFVNSDYTLRAEPCAILNALQQDC</sequence>
<dbReference type="Gene3D" id="3.40.30.10">
    <property type="entry name" value="Glutaredoxin"/>
    <property type="match status" value="1"/>
</dbReference>
<comment type="catalytic activity">
    <reaction evidence="11">
        <text>a hydroperoxide + [thioredoxin]-dithiol = an alcohol + [thioredoxin]-disulfide + H2O</text>
        <dbReference type="Rhea" id="RHEA:62620"/>
        <dbReference type="Rhea" id="RHEA-COMP:10698"/>
        <dbReference type="Rhea" id="RHEA-COMP:10700"/>
        <dbReference type="ChEBI" id="CHEBI:15377"/>
        <dbReference type="ChEBI" id="CHEBI:29950"/>
        <dbReference type="ChEBI" id="CHEBI:30879"/>
        <dbReference type="ChEBI" id="CHEBI:35924"/>
        <dbReference type="ChEBI" id="CHEBI:50058"/>
        <dbReference type="EC" id="1.11.1.24"/>
    </reaction>
</comment>
<dbReference type="OrthoDB" id="9809746at2"/>
<evidence type="ECO:0000313" key="13">
    <source>
        <dbReference type="EMBL" id="KPH64218.1"/>
    </source>
</evidence>
<gene>
    <name evidence="13" type="ORF">ADS77_05890</name>
</gene>
<evidence type="ECO:0000256" key="11">
    <source>
        <dbReference type="ARBA" id="ARBA00049091"/>
    </source>
</evidence>
<keyword evidence="4" id="KW-0049">Antioxidant</keyword>
<keyword evidence="6" id="KW-1015">Disulfide bond</keyword>
<keyword evidence="3" id="KW-0575">Peroxidase</keyword>
<dbReference type="EC" id="1.11.1.24" evidence="2"/>
<dbReference type="InterPro" id="IPR000866">
    <property type="entry name" value="AhpC/TSA"/>
</dbReference>
<evidence type="ECO:0000256" key="2">
    <source>
        <dbReference type="ARBA" id="ARBA00013017"/>
    </source>
</evidence>
<keyword evidence="7" id="KW-0676">Redox-active center</keyword>
<proteinExistence type="inferred from homology"/>
<evidence type="ECO:0000256" key="10">
    <source>
        <dbReference type="ARBA" id="ARBA00042639"/>
    </source>
</evidence>
<comment type="function">
    <text evidence="1">Thiol-specific peroxidase that catalyzes the reduction of hydrogen peroxide and organic hydroperoxides to water and alcohols, respectively. Plays a role in cell protection against oxidative stress by detoxifying peroxides and as sensor of hydrogen peroxide-mediated signaling events.</text>
</comment>
<dbReference type="InterPro" id="IPR036249">
    <property type="entry name" value="Thioredoxin-like_sf"/>
</dbReference>
<dbReference type="AlphaFoldDB" id="A0A0N0M0L9"/>
<evidence type="ECO:0000256" key="5">
    <source>
        <dbReference type="ARBA" id="ARBA00023002"/>
    </source>
</evidence>
<evidence type="ECO:0000256" key="8">
    <source>
        <dbReference type="ARBA" id="ARBA00032824"/>
    </source>
</evidence>
<dbReference type="InterPro" id="IPR050924">
    <property type="entry name" value="Peroxiredoxin_BCP/PrxQ"/>
</dbReference>
<evidence type="ECO:0000256" key="7">
    <source>
        <dbReference type="ARBA" id="ARBA00023284"/>
    </source>
</evidence>
<evidence type="ECO:0000256" key="3">
    <source>
        <dbReference type="ARBA" id="ARBA00022559"/>
    </source>
</evidence>
<evidence type="ECO:0000256" key="9">
    <source>
        <dbReference type="ARBA" id="ARBA00038489"/>
    </source>
</evidence>
<dbReference type="GO" id="GO:0008379">
    <property type="term" value="F:thioredoxin peroxidase activity"/>
    <property type="evidence" value="ECO:0007669"/>
    <property type="project" value="TreeGrafter"/>
</dbReference>
<dbReference type="EMBL" id="LHPH01000005">
    <property type="protein sequence ID" value="KPH64218.1"/>
    <property type="molecule type" value="Genomic_DNA"/>
</dbReference>
<accession>A0A0N0M0L9</accession>
<reference evidence="13 14" key="1">
    <citation type="submission" date="2015-08" db="EMBL/GenBank/DDBJ databases">
        <title>Draft Genome Sequence of Pseudoalteromonas porphyrae UCD-SED14.</title>
        <authorList>
            <person name="Coil D.A."/>
            <person name="Jospin G."/>
            <person name="Lee R.D."/>
            <person name="Eisen J.A."/>
        </authorList>
    </citation>
    <scope>NUCLEOTIDE SEQUENCE [LARGE SCALE GENOMIC DNA]</scope>
    <source>
        <strain evidence="13 14">UCD-SED14</strain>
    </source>
</reference>
<comment type="caution">
    <text evidence="13">The sequence shown here is derived from an EMBL/GenBank/DDBJ whole genome shotgun (WGS) entry which is preliminary data.</text>
</comment>
<dbReference type="RefSeq" id="WP_054203532.1">
    <property type="nucleotide sequence ID" value="NZ_LHPH01000005.1"/>
</dbReference>
<dbReference type="STRING" id="187330.AMS58_02930"/>
<feature type="domain" description="Thioredoxin" evidence="12">
    <location>
        <begin position="43"/>
        <end position="215"/>
    </location>
</feature>
<dbReference type="InterPro" id="IPR013766">
    <property type="entry name" value="Thioredoxin_domain"/>
</dbReference>
<dbReference type="CDD" id="cd02970">
    <property type="entry name" value="PRX_like2"/>
    <property type="match status" value="1"/>
</dbReference>
<evidence type="ECO:0000313" key="14">
    <source>
        <dbReference type="Proteomes" id="UP000037848"/>
    </source>
</evidence>
<dbReference type="SUPFAM" id="SSF52833">
    <property type="entry name" value="Thioredoxin-like"/>
    <property type="match status" value="1"/>
</dbReference>
<organism evidence="13 14">
    <name type="scientific">Pseudoalteromonas porphyrae</name>
    <dbReference type="NCBI Taxonomy" id="187330"/>
    <lineage>
        <taxon>Bacteria</taxon>
        <taxon>Pseudomonadati</taxon>
        <taxon>Pseudomonadota</taxon>
        <taxon>Gammaproteobacteria</taxon>
        <taxon>Alteromonadales</taxon>
        <taxon>Pseudoalteromonadaceae</taxon>
        <taxon>Pseudoalteromonas</taxon>
    </lineage>
</organism>
<dbReference type="PANTHER" id="PTHR42801">
    <property type="entry name" value="THIOREDOXIN-DEPENDENT PEROXIDE REDUCTASE"/>
    <property type="match status" value="1"/>
</dbReference>
<keyword evidence="14" id="KW-1185">Reference proteome</keyword>
<dbReference type="PROSITE" id="PS51352">
    <property type="entry name" value="THIOREDOXIN_2"/>
    <property type="match status" value="1"/>
</dbReference>
<evidence type="ECO:0000256" key="1">
    <source>
        <dbReference type="ARBA" id="ARBA00003330"/>
    </source>
</evidence>
<evidence type="ECO:0000256" key="6">
    <source>
        <dbReference type="ARBA" id="ARBA00023157"/>
    </source>
</evidence>
<name>A0A0N0M0L9_9GAMM</name>
<dbReference type="Proteomes" id="UP000037848">
    <property type="component" value="Unassembled WGS sequence"/>
</dbReference>
<dbReference type="GO" id="GO:0045454">
    <property type="term" value="P:cell redox homeostasis"/>
    <property type="evidence" value="ECO:0007669"/>
    <property type="project" value="TreeGrafter"/>
</dbReference>
<dbReference type="PATRIC" id="fig|187330.3.peg.3157"/>